<keyword evidence="8" id="KW-1185">Reference proteome</keyword>
<name>A0ABS4JNV5_9FIRM</name>
<dbReference type="RefSeq" id="WP_209465358.1">
    <property type="nucleotide sequence ID" value="NZ_JAGGLG010000003.1"/>
</dbReference>
<gene>
    <name evidence="7" type="ORF">J2Z79_000584</name>
</gene>
<dbReference type="InterPro" id="IPR000555">
    <property type="entry name" value="JAMM/MPN+_dom"/>
</dbReference>
<evidence type="ECO:0000256" key="5">
    <source>
        <dbReference type="ARBA" id="ARBA00023049"/>
    </source>
</evidence>
<dbReference type="PROSITE" id="PS50249">
    <property type="entry name" value="MPN"/>
    <property type="match status" value="1"/>
</dbReference>
<keyword evidence="1" id="KW-0645">Protease</keyword>
<dbReference type="InterPro" id="IPR037518">
    <property type="entry name" value="MPN"/>
</dbReference>
<proteinExistence type="predicted"/>
<dbReference type="EMBL" id="JAGGLG010000003">
    <property type="protein sequence ID" value="MBP2017210.1"/>
    <property type="molecule type" value="Genomic_DNA"/>
</dbReference>
<evidence type="ECO:0000256" key="1">
    <source>
        <dbReference type="ARBA" id="ARBA00022670"/>
    </source>
</evidence>
<keyword evidence="5" id="KW-0482">Metalloprotease</keyword>
<organism evidence="7 8">
    <name type="scientific">Symbiobacterium terraclitae</name>
    <dbReference type="NCBI Taxonomy" id="557451"/>
    <lineage>
        <taxon>Bacteria</taxon>
        <taxon>Bacillati</taxon>
        <taxon>Bacillota</taxon>
        <taxon>Clostridia</taxon>
        <taxon>Eubacteriales</taxon>
        <taxon>Symbiobacteriaceae</taxon>
        <taxon>Symbiobacterium</taxon>
    </lineage>
</organism>
<keyword evidence="7" id="KW-0647">Proteasome</keyword>
<dbReference type="Pfam" id="PF14464">
    <property type="entry name" value="Prok-JAB"/>
    <property type="match status" value="1"/>
</dbReference>
<evidence type="ECO:0000256" key="4">
    <source>
        <dbReference type="ARBA" id="ARBA00022833"/>
    </source>
</evidence>
<protein>
    <submittedName>
        <fullName evidence="7">Proteasome lid subunit RPN8/RPN11</fullName>
    </submittedName>
</protein>
<keyword evidence="2" id="KW-0479">Metal-binding</keyword>
<dbReference type="PANTHER" id="PTHR34858:SF1">
    <property type="entry name" value="CYSO-CYSTEINE PEPTIDASE"/>
    <property type="match status" value="1"/>
</dbReference>
<evidence type="ECO:0000256" key="2">
    <source>
        <dbReference type="ARBA" id="ARBA00022723"/>
    </source>
</evidence>
<evidence type="ECO:0000259" key="6">
    <source>
        <dbReference type="PROSITE" id="PS50249"/>
    </source>
</evidence>
<dbReference type="InterPro" id="IPR051929">
    <property type="entry name" value="VirAsm_ModProt"/>
</dbReference>
<dbReference type="CDD" id="cd08070">
    <property type="entry name" value="MPN_like"/>
    <property type="match status" value="1"/>
</dbReference>
<evidence type="ECO:0000313" key="7">
    <source>
        <dbReference type="EMBL" id="MBP2017210.1"/>
    </source>
</evidence>
<evidence type="ECO:0000313" key="8">
    <source>
        <dbReference type="Proteomes" id="UP001519289"/>
    </source>
</evidence>
<dbReference type="GO" id="GO:0000502">
    <property type="term" value="C:proteasome complex"/>
    <property type="evidence" value="ECO:0007669"/>
    <property type="project" value="UniProtKB-KW"/>
</dbReference>
<sequence length="169" mass="19360">MLWWTRKQRRAAPLTAAQRRIVIPENVYRRMINHCYEERPLEACGLLVGEAGHVAAGYATDNQERSPILYRVDDRQLLAAAEEAHQLGREIVAIYHSHVASEPIPSRTDIAQATWPEAFYIIISLKGRRPRARAWRIVDGQVSEHLIVVARHFDGEWYDLRKAVRTVGG</sequence>
<reference evidence="7 8" key="1">
    <citation type="submission" date="2021-03" db="EMBL/GenBank/DDBJ databases">
        <title>Genomic Encyclopedia of Type Strains, Phase IV (KMG-IV): sequencing the most valuable type-strain genomes for metagenomic binning, comparative biology and taxonomic classification.</title>
        <authorList>
            <person name="Goeker M."/>
        </authorList>
    </citation>
    <scope>NUCLEOTIDE SEQUENCE [LARGE SCALE GENOMIC DNA]</scope>
    <source>
        <strain evidence="7 8">DSM 27138</strain>
    </source>
</reference>
<comment type="caution">
    <text evidence="7">The sequence shown here is derived from an EMBL/GenBank/DDBJ whole genome shotgun (WGS) entry which is preliminary data.</text>
</comment>
<dbReference type="SUPFAM" id="SSF102712">
    <property type="entry name" value="JAB1/MPN domain"/>
    <property type="match status" value="1"/>
</dbReference>
<keyword evidence="3" id="KW-0378">Hydrolase</keyword>
<dbReference type="SMART" id="SM00232">
    <property type="entry name" value="JAB_MPN"/>
    <property type="match status" value="1"/>
</dbReference>
<evidence type="ECO:0000256" key="3">
    <source>
        <dbReference type="ARBA" id="ARBA00022801"/>
    </source>
</evidence>
<dbReference type="Gene3D" id="3.40.140.10">
    <property type="entry name" value="Cytidine Deaminase, domain 2"/>
    <property type="match status" value="1"/>
</dbReference>
<dbReference type="InterPro" id="IPR028090">
    <property type="entry name" value="JAB_dom_prok"/>
</dbReference>
<keyword evidence="4" id="KW-0862">Zinc</keyword>
<dbReference type="PANTHER" id="PTHR34858">
    <property type="entry name" value="CYSO-CYSTEINE PEPTIDASE"/>
    <property type="match status" value="1"/>
</dbReference>
<accession>A0ABS4JNV5</accession>
<dbReference type="Proteomes" id="UP001519289">
    <property type="component" value="Unassembled WGS sequence"/>
</dbReference>
<feature type="domain" description="MPN" evidence="6">
    <location>
        <begin position="21"/>
        <end position="141"/>
    </location>
</feature>